<keyword evidence="4" id="KW-1185">Reference proteome</keyword>
<organism evidence="3 4">
    <name type="scientific">Fusarium napiforme</name>
    <dbReference type="NCBI Taxonomy" id="42672"/>
    <lineage>
        <taxon>Eukaryota</taxon>
        <taxon>Fungi</taxon>
        <taxon>Dikarya</taxon>
        <taxon>Ascomycota</taxon>
        <taxon>Pezizomycotina</taxon>
        <taxon>Sordariomycetes</taxon>
        <taxon>Hypocreomycetidae</taxon>
        <taxon>Hypocreales</taxon>
        <taxon>Nectriaceae</taxon>
        <taxon>Fusarium</taxon>
        <taxon>Fusarium fujikuroi species complex</taxon>
    </lineage>
</organism>
<dbReference type="SUPFAM" id="SSF53474">
    <property type="entry name" value="alpha/beta-Hydrolases"/>
    <property type="match status" value="1"/>
</dbReference>
<gene>
    <name evidence="3" type="ORF">FNAPI_13911</name>
</gene>
<dbReference type="AlphaFoldDB" id="A0A8H5I4X1"/>
<evidence type="ECO:0000313" key="4">
    <source>
        <dbReference type="Proteomes" id="UP000574317"/>
    </source>
</evidence>
<comment type="caution">
    <text evidence="3">The sequence shown here is derived from an EMBL/GenBank/DDBJ whole genome shotgun (WGS) entry which is preliminary data.</text>
</comment>
<dbReference type="GO" id="GO:0016787">
    <property type="term" value="F:hydrolase activity"/>
    <property type="evidence" value="ECO:0007669"/>
    <property type="project" value="UniProtKB-KW"/>
</dbReference>
<dbReference type="Gene3D" id="3.40.50.1820">
    <property type="entry name" value="alpha/beta hydrolase"/>
    <property type="match status" value="1"/>
</dbReference>
<dbReference type="PANTHER" id="PTHR48081:SF8">
    <property type="entry name" value="ALPHA_BETA HYDROLASE FOLD-3 DOMAIN-CONTAINING PROTEIN-RELATED"/>
    <property type="match status" value="1"/>
</dbReference>
<dbReference type="InterPro" id="IPR050300">
    <property type="entry name" value="GDXG_lipolytic_enzyme"/>
</dbReference>
<evidence type="ECO:0000256" key="1">
    <source>
        <dbReference type="ARBA" id="ARBA00022801"/>
    </source>
</evidence>
<reference evidence="3 4" key="1">
    <citation type="submission" date="2020-05" db="EMBL/GenBank/DDBJ databases">
        <title>Identification and distribution of gene clusters putatively required for synthesis of sphingolipid metabolism inhibitors in phylogenetically diverse species of the filamentous fungus Fusarium.</title>
        <authorList>
            <person name="Kim H.-S."/>
            <person name="Busman M."/>
            <person name="Brown D.W."/>
            <person name="Divon H."/>
            <person name="Uhlig S."/>
            <person name="Proctor R.H."/>
        </authorList>
    </citation>
    <scope>NUCLEOTIDE SEQUENCE [LARGE SCALE GENOMIC DNA]</scope>
    <source>
        <strain evidence="3 4">NRRL 25196</strain>
    </source>
</reference>
<dbReference type="PANTHER" id="PTHR48081">
    <property type="entry name" value="AB HYDROLASE SUPERFAMILY PROTEIN C4A8.06C"/>
    <property type="match status" value="1"/>
</dbReference>
<sequence length="322" mass="34881">MTLRYDPEFWSVLEPLVPTLSKREPLCLDNIKAGREAREAGMRAAFESLDTCPDVNQRSYDVETPDGYTISVLALTPGVARTDPGPCLLHFHGGGMILGSAEIQAKPLAQLVSMTAVPVFSVNYRLAPEFKGTTPVQDGYAALLWLHSKAQEFNINPSRIGVIGESAGGGIAAGVALMARDKRLNPGLAKQILIYPMIDDCNTIPNEAVEPLAFWKTTDNATAWTALLGDEAGKPESACISYYSAPARAPSQADLPPTYIDVGGLDIFLQENTKYATKLMAENIPTELHVYPGLPHGFEMIAPTITATKKAYENRYRAILGI</sequence>
<evidence type="ECO:0000259" key="2">
    <source>
        <dbReference type="Pfam" id="PF07859"/>
    </source>
</evidence>
<dbReference type="Pfam" id="PF07859">
    <property type="entry name" value="Abhydrolase_3"/>
    <property type="match status" value="1"/>
</dbReference>
<evidence type="ECO:0000313" key="3">
    <source>
        <dbReference type="EMBL" id="KAF5529340.1"/>
    </source>
</evidence>
<proteinExistence type="predicted"/>
<dbReference type="Proteomes" id="UP000574317">
    <property type="component" value="Unassembled WGS sequence"/>
</dbReference>
<dbReference type="EMBL" id="JAAOAO010001030">
    <property type="protein sequence ID" value="KAF5529340.1"/>
    <property type="molecule type" value="Genomic_DNA"/>
</dbReference>
<keyword evidence="1" id="KW-0378">Hydrolase</keyword>
<name>A0A8H5I4X1_9HYPO</name>
<feature type="domain" description="Alpha/beta hydrolase fold-3" evidence="2">
    <location>
        <begin position="88"/>
        <end position="299"/>
    </location>
</feature>
<dbReference type="InterPro" id="IPR029058">
    <property type="entry name" value="AB_hydrolase_fold"/>
</dbReference>
<accession>A0A8H5I4X1</accession>
<dbReference type="InterPro" id="IPR013094">
    <property type="entry name" value="AB_hydrolase_3"/>
</dbReference>
<protein>
    <submittedName>
        <fullName evidence="3">Lipase esterase</fullName>
    </submittedName>
</protein>